<dbReference type="RefSeq" id="WP_117284150.1">
    <property type="nucleotide sequence ID" value="NZ_JAMTCE010000022.1"/>
</dbReference>
<proteinExistence type="predicted"/>
<sequence>MNENAIKEVVGLICESRQEGDMVSLTIGSLTGENRLSITNAPSYVLDAITDNGYYLKAEFGSVIVMAEEG</sequence>
<dbReference type="AlphaFoldDB" id="A0A3N0AN73"/>
<dbReference type="Proteomes" id="UP000278327">
    <property type="component" value="Unassembled WGS sequence"/>
</dbReference>
<evidence type="ECO:0000313" key="1">
    <source>
        <dbReference type="EMBL" id="RNL36074.1"/>
    </source>
</evidence>
<protein>
    <submittedName>
        <fullName evidence="1">Uncharacterized protein</fullName>
    </submittedName>
</protein>
<keyword evidence="2" id="KW-1185">Reference proteome</keyword>
<accession>A0A3N0AN73</accession>
<reference evidence="1 2" key="1">
    <citation type="journal article" date="2019" name="Microbiol. Resour. Announc.">
        <title>Draft Genome Sequences of Type Strains of Gordonibacter faecihominis, Paraeggerthella hongkongensis, Parvibacter caecicola,Slackia equolifaciens, Slackia faecicanis, and Slackia isoflavoniconvertens.</title>
        <authorList>
            <person name="Danylec N."/>
            <person name="Stoll D.A."/>
            <person name="Dotsch A."/>
            <person name="Huch M."/>
        </authorList>
    </citation>
    <scope>NUCLEOTIDE SEQUENCE [LARGE SCALE GENOMIC DNA]</scope>
    <source>
        <strain evidence="1 2">DSM 18785</strain>
    </source>
</reference>
<dbReference type="EMBL" id="QICA01000025">
    <property type="protein sequence ID" value="RNL36074.1"/>
    <property type="molecule type" value="Genomic_DNA"/>
</dbReference>
<comment type="caution">
    <text evidence="1">The sequence shown here is derived from an EMBL/GenBank/DDBJ whole genome shotgun (WGS) entry which is preliminary data.</text>
</comment>
<gene>
    <name evidence="1" type="ORF">DMP10_11440</name>
</gene>
<organism evidence="1 2">
    <name type="scientific">Adlercreutzia equolifaciens subsp. celatus DSM 18785</name>
    <dbReference type="NCBI Taxonomy" id="1121021"/>
    <lineage>
        <taxon>Bacteria</taxon>
        <taxon>Bacillati</taxon>
        <taxon>Actinomycetota</taxon>
        <taxon>Coriobacteriia</taxon>
        <taxon>Eggerthellales</taxon>
        <taxon>Eggerthellaceae</taxon>
        <taxon>Adlercreutzia</taxon>
    </lineage>
</organism>
<name>A0A3N0AN73_9ACTN</name>
<evidence type="ECO:0000313" key="2">
    <source>
        <dbReference type="Proteomes" id="UP000278327"/>
    </source>
</evidence>